<accession>A0AA38ICQ8</accession>
<protein>
    <submittedName>
        <fullName evidence="1">Uncharacterized protein</fullName>
    </submittedName>
</protein>
<evidence type="ECO:0000313" key="2">
    <source>
        <dbReference type="Proteomes" id="UP001168821"/>
    </source>
</evidence>
<dbReference type="EMBL" id="JALNTZ010000004">
    <property type="protein sequence ID" value="KAJ3653575.1"/>
    <property type="molecule type" value="Genomic_DNA"/>
</dbReference>
<reference evidence="1" key="1">
    <citation type="journal article" date="2023" name="G3 (Bethesda)">
        <title>Whole genome assemblies of Zophobas morio and Tenebrio molitor.</title>
        <authorList>
            <person name="Kaur S."/>
            <person name="Stinson S.A."/>
            <person name="diCenzo G.C."/>
        </authorList>
    </citation>
    <scope>NUCLEOTIDE SEQUENCE</scope>
    <source>
        <strain evidence="1">QUZm001</strain>
    </source>
</reference>
<dbReference type="Proteomes" id="UP001168821">
    <property type="component" value="Unassembled WGS sequence"/>
</dbReference>
<name>A0AA38ICQ8_9CUCU</name>
<organism evidence="1 2">
    <name type="scientific">Zophobas morio</name>
    <dbReference type="NCBI Taxonomy" id="2755281"/>
    <lineage>
        <taxon>Eukaryota</taxon>
        <taxon>Metazoa</taxon>
        <taxon>Ecdysozoa</taxon>
        <taxon>Arthropoda</taxon>
        <taxon>Hexapoda</taxon>
        <taxon>Insecta</taxon>
        <taxon>Pterygota</taxon>
        <taxon>Neoptera</taxon>
        <taxon>Endopterygota</taxon>
        <taxon>Coleoptera</taxon>
        <taxon>Polyphaga</taxon>
        <taxon>Cucujiformia</taxon>
        <taxon>Tenebrionidae</taxon>
        <taxon>Zophobas</taxon>
    </lineage>
</organism>
<gene>
    <name evidence="1" type="ORF">Zmor_012818</name>
</gene>
<sequence length="95" mass="10887">MRSFDDNVWEKEHSKHPIKNLLRWSSAIQLSTERRQLVEGAGITQCDFAPTMAKYQMNKKVTSIKLSDSLHEPEKGSIDHGFSRTTDLLLQTKVT</sequence>
<evidence type="ECO:0000313" key="1">
    <source>
        <dbReference type="EMBL" id="KAJ3653575.1"/>
    </source>
</evidence>
<keyword evidence="2" id="KW-1185">Reference proteome</keyword>
<proteinExistence type="predicted"/>
<dbReference type="AlphaFoldDB" id="A0AA38ICQ8"/>
<comment type="caution">
    <text evidence="1">The sequence shown here is derived from an EMBL/GenBank/DDBJ whole genome shotgun (WGS) entry which is preliminary data.</text>
</comment>